<keyword evidence="3" id="KW-1185">Reference proteome</keyword>
<feature type="transmembrane region" description="Helical" evidence="1">
    <location>
        <begin position="20"/>
        <end position="43"/>
    </location>
</feature>
<protein>
    <submittedName>
        <fullName evidence="2">9493_t:CDS:1</fullName>
    </submittedName>
</protein>
<dbReference type="AlphaFoldDB" id="A0A9N9H1I9"/>
<keyword evidence="1" id="KW-0472">Membrane</keyword>
<dbReference type="OrthoDB" id="100006at2759"/>
<organism evidence="2 3">
    <name type="scientific">Ambispora leptoticha</name>
    <dbReference type="NCBI Taxonomy" id="144679"/>
    <lineage>
        <taxon>Eukaryota</taxon>
        <taxon>Fungi</taxon>
        <taxon>Fungi incertae sedis</taxon>
        <taxon>Mucoromycota</taxon>
        <taxon>Glomeromycotina</taxon>
        <taxon>Glomeromycetes</taxon>
        <taxon>Archaeosporales</taxon>
        <taxon>Ambisporaceae</taxon>
        <taxon>Ambispora</taxon>
    </lineage>
</organism>
<keyword evidence="1" id="KW-1133">Transmembrane helix</keyword>
<evidence type="ECO:0000313" key="2">
    <source>
        <dbReference type="EMBL" id="CAG8651023.1"/>
    </source>
</evidence>
<feature type="transmembrane region" description="Helical" evidence="1">
    <location>
        <begin position="55"/>
        <end position="77"/>
    </location>
</feature>
<dbReference type="EMBL" id="CAJVPS010009549">
    <property type="protein sequence ID" value="CAG8651023.1"/>
    <property type="molecule type" value="Genomic_DNA"/>
</dbReference>
<gene>
    <name evidence="2" type="ORF">ALEPTO_LOCUS10008</name>
</gene>
<reference evidence="2" key="1">
    <citation type="submission" date="2021-06" db="EMBL/GenBank/DDBJ databases">
        <authorList>
            <person name="Kallberg Y."/>
            <person name="Tangrot J."/>
            <person name="Rosling A."/>
        </authorList>
    </citation>
    <scope>NUCLEOTIDE SEQUENCE</scope>
    <source>
        <strain evidence="2">FL130A</strain>
    </source>
</reference>
<feature type="transmembrane region" description="Helical" evidence="1">
    <location>
        <begin position="105"/>
        <end position="127"/>
    </location>
</feature>
<evidence type="ECO:0000256" key="1">
    <source>
        <dbReference type="SAM" id="Phobius"/>
    </source>
</evidence>
<feature type="non-terminal residue" evidence="2">
    <location>
        <position position="1"/>
    </location>
</feature>
<sequence length="203" mass="22124">MNSTANSNFNGGYNENAEPGFCAVCATGVISNGSVTLTILWILAKKNSNGIDTNFVLNLLIADWLQSVGFSMSLYWMAISDITPGLYCDIQGVIMSIGGMGSDLLFGHFGIPAPYSLLVVCSCIFSLNGLTDSIIYGCLTYIASLKPVFEHHSKDHKKKYRYDDDNDLANMNNDIEENSGTKNQSEEDFCEVIGEIEEIANDG</sequence>
<evidence type="ECO:0000313" key="3">
    <source>
        <dbReference type="Proteomes" id="UP000789508"/>
    </source>
</evidence>
<name>A0A9N9H1I9_9GLOM</name>
<comment type="caution">
    <text evidence="2">The sequence shown here is derived from an EMBL/GenBank/DDBJ whole genome shotgun (WGS) entry which is preliminary data.</text>
</comment>
<keyword evidence="1" id="KW-0812">Transmembrane</keyword>
<dbReference type="Proteomes" id="UP000789508">
    <property type="component" value="Unassembled WGS sequence"/>
</dbReference>
<proteinExistence type="predicted"/>
<accession>A0A9N9H1I9</accession>